<feature type="domain" description="DNA-binding transcriptional repressor CapW C-terminal dimerisation" evidence="2">
    <location>
        <begin position="220"/>
        <end position="295"/>
    </location>
</feature>
<dbReference type="PROSITE" id="PS52050">
    <property type="entry name" value="WYL"/>
    <property type="match status" value="1"/>
</dbReference>
<keyword evidence="5" id="KW-1185">Reference proteome</keyword>
<feature type="domain" description="WYL" evidence="1">
    <location>
        <begin position="134"/>
        <end position="200"/>
    </location>
</feature>
<name>A0A4P7XM65_9ALTE</name>
<protein>
    <submittedName>
        <fullName evidence="4">WYL domain-containing protein</fullName>
    </submittedName>
</protein>
<dbReference type="KEGG" id="hmi:soil367_18255"/>
<reference evidence="4 5" key="1">
    <citation type="submission" date="2018-07" db="EMBL/GenBank/DDBJ databases">
        <title>Marsedoiliclastica nanhaica gen. nov. sp. nov., a novel marine hydrocarbonoclastic bacterium isolated from an in-situ enriched hydrocarbon-degrading consortium in deep-sea sediment.</title>
        <authorList>
            <person name="Dong C."/>
            <person name="Ma T."/>
            <person name="Liu R."/>
            <person name="Shao Z."/>
        </authorList>
    </citation>
    <scope>NUCLEOTIDE SEQUENCE [LARGE SCALE GENOMIC DNA]</scope>
    <source>
        <strain evidence="5">soil36-7</strain>
    </source>
</reference>
<sequence>MRTKSGAEMTQKVGNWSAETRLQFIEFRLYWEGKINRQDLIEQFRISVPQCTLDLKRYLDLAPENVYYDRKRKAYLATEEFSPKLITPSSGDYLAQLEVLQAEHASSLSHESFISSPPDFDVVPVPERRIDPSLLRQLLRIIGEGMAVSILYQSLSRDEPSHRWITPHAMASDGYRWHLRSYCHERQKFIDFVFGRILEIGGTRESGIDGSSDTDWHTYLELTIAPNPSLPPAHKRVIELDYGMNNGIAKIQVRKALSSYLKKRLGFISDLSRPGESTDELPHVQQIVLLDEREIAPGF</sequence>
<evidence type="ECO:0000259" key="3">
    <source>
        <dbReference type="Pfam" id="PF26109"/>
    </source>
</evidence>
<evidence type="ECO:0000259" key="2">
    <source>
        <dbReference type="Pfam" id="PF26107"/>
    </source>
</evidence>
<dbReference type="Pfam" id="PF26107">
    <property type="entry name" value="BrxR_CTD"/>
    <property type="match status" value="1"/>
</dbReference>
<feature type="domain" description="DNA-binding transcriptional repressor CapW winged helix-turn-helix" evidence="3">
    <location>
        <begin position="19"/>
        <end position="98"/>
    </location>
</feature>
<dbReference type="PANTHER" id="PTHR34580">
    <property type="match status" value="1"/>
</dbReference>
<organism evidence="4 5">
    <name type="scientific">Hydrocarboniclastica marina</name>
    <dbReference type="NCBI Taxonomy" id="2259620"/>
    <lineage>
        <taxon>Bacteria</taxon>
        <taxon>Pseudomonadati</taxon>
        <taxon>Pseudomonadota</taxon>
        <taxon>Gammaproteobacteria</taxon>
        <taxon>Alteromonadales</taxon>
        <taxon>Alteromonadaceae</taxon>
        <taxon>Hydrocarboniclastica</taxon>
    </lineage>
</organism>
<evidence type="ECO:0000313" key="5">
    <source>
        <dbReference type="Proteomes" id="UP000298049"/>
    </source>
</evidence>
<evidence type="ECO:0000313" key="4">
    <source>
        <dbReference type="EMBL" id="QCF27714.1"/>
    </source>
</evidence>
<proteinExistence type="predicted"/>
<dbReference type="Pfam" id="PF13280">
    <property type="entry name" value="WYL"/>
    <property type="match status" value="1"/>
</dbReference>
<dbReference type="OrthoDB" id="6400324at2"/>
<dbReference type="PIRSF" id="PIRSF015558">
    <property type="entry name" value="Txn_reg_DeoR_prd"/>
    <property type="match status" value="1"/>
</dbReference>
<dbReference type="EMBL" id="CP031093">
    <property type="protein sequence ID" value="QCF27714.1"/>
    <property type="molecule type" value="Genomic_DNA"/>
</dbReference>
<evidence type="ECO:0000259" key="1">
    <source>
        <dbReference type="Pfam" id="PF13280"/>
    </source>
</evidence>
<accession>A0A4P7XM65</accession>
<gene>
    <name evidence="4" type="ORF">soil367_18255</name>
</gene>
<dbReference type="InterPro" id="IPR059020">
    <property type="entry name" value="CapW_CTD"/>
</dbReference>
<dbReference type="InterPro" id="IPR026881">
    <property type="entry name" value="WYL_dom"/>
</dbReference>
<dbReference type="InterPro" id="IPR051534">
    <property type="entry name" value="CBASS_pafABC_assoc_protein"/>
</dbReference>
<dbReference type="InterPro" id="IPR016634">
    <property type="entry name" value="CapW-like"/>
</dbReference>
<dbReference type="PANTHER" id="PTHR34580:SF3">
    <property type="entry name" value="PROTEIN PAFB"/>
    <property type="match status" value="1"/>
</dbReference>
<dbReference type="AlphaFoldDB" id="A0A4P7XM65"/>
<dbReference type="Proteomes" id="UP000298049">
    <property type="component" value="Chromosome"/>
</dbReference>
<dbReference type="Pfam" id="PF26109">
    <property type="entry name" value="WHD_BrxR"/>
    <property type="match status" value="1"/>
</dbReference>
<dbReference type="InterPro" id="IPR059019">
    <property type="entry name" value="WHD_CapW"/>
</dbReference>